<accession>A0A0D3BSP0</accession>
<dbReference type="Proteomes" id="UP000032141">
    <property type="component" value="Chromosome C4"/>
</dbReference>
<dbReference type="STRING" id="109376.A0A0D3BSP0"/>
<keyword evidence="2" id="KW-1185">Reference proteome</keyword>
<proteinExistence type="predicted"/>
<protein>
    <recommendedName>
        <fullName evidence="3">DDE Tnp4 domain-containing protein</fullName>
    </recommendedName>
</protein>
<sequence>MNKSLFMGIVHRLSTEIPYFRLTEDATGRTSLSPLQKCTAAIRQLAYGGAADQQDKYIRLAETTARKCLHNFTAGIITLFDDEYLRHPTPEDLERLLHTGDDRGFPGMIGSIDFRKDVERAFGVLQARFAVVKNPSKLWDKEKIGNIMKACIILHNMIVEDERDSDTIEEFQDEEFTFTVKRPTKAGNAIGRRKEVRDSHIHQQLKRI</sequence>
<dbReference type="PANTHER" id="PTHR47150">
    <property type="entry name" value="OS12G0169200 PROTEIN"/>
    <property type="match status" value="1"/>
</dbReference>
<evidence type="ECO:0000313" key="2">
    <source>
        <dbReference type="Proteomes" id="UP000032141"/>
    </source>
</evidence>
<organism evidence="1 2">
    <name type="scientific">Brassica oleracea var. oleracea</name>
    <dbReference type="NCBI Taxonomy" id="109376"/>
    <lineage>
        <taxon>Eukaryota</taxon>
        <taxon>Viridiplantae</taxon>
        <taxon>Streptophyta</taxon>
        <taxon>Embryophyta</taxon>
        <taxon>Tracheophyta</taxon>
        <taxon>Spermatophyta</taxon>
        <taxon>Magnoliopsida</taxon>
        <taxon>eudicotyledons</taxon>
        <taxon>Gunneridae</taxon>
        <taxon>Pentapetalae</taxon>
        <taxon>rosids</taxon>
        <taxon>malvids</taxon>
        <taxon>Brassicales</taxon>
        <taxon>Brassicaceae</taxon>
        <taxon>Brassiceae</taxon>
        <taxon>Brassica</taxon>
    </lineage>
</organism>
<dbReference type="Pfam" id="PF04827">
    <property type="entry name" value="Plant_tran"/>
    <property type="match status" value="2"/>
</dbReference>
<name>A0A0D3BSP0_BRAOL</name>
<dbReference type="InterPro" id="IPR006912">
    <property type="entry name" value="Harbinger_derived_prot"/>
</dbReference>
<evidence type="ECO:0008006" key="3">
    <source>
        <dbReference type="Google" id="ProtNLM"/>
    </source>
</evidence>
<dbReference type="AlphaFoldDB" id="A0A0D3BSP0"/>
<reference evidence="1" key="2">
    <citation type="submission" date="2015-03" db="UniProtKB">
        <authorList>
            <consortium name="EnsemblPlants"/>
        </authorList>
    </citation>
    <scope>IDENTIFICATION</scope>
</reference>
<dbReference type="Gramene" id="Bo4g045560.1">
    <property type="protein sequence ID" value="Bo4g045560.1"/>
    <property type="gene ID" value="Bo4g045560"/>
</dbReference>
<reference evidence="1 2" key="1">
    <citation type="journal article" date="2014" name="Genome Biol.">
        <title>Transcriptome and methylome profiling reveals relics of genome dominance in the mesopolyploid Brassica oleracea.</title>
        <authorList>
            <person name="Parkin I.A."/>
            <person name="Koh C."/>
            <person name="Tang H."/>
            <person name="Robinson S.J."/>
            <person name="Kagale S."/>
            <person name="Clarke W.E."/>
            <person name="Town C.D."/>
            <person name="Nixon J."/>
            <person name="Krishnakumar V."/>
            <person name="Bidwell S.L."/>
            <person name="Denoeud F."/>
            <person name="Belcram H."/>
            <person name="Links M.G."/>
            <person name="Just J."/>
            <person name="Clarke C."/>
            <person name="Bender T."/>
            <person name="Huebert T."/>
            <person name="Mason A.S."/>
            <person name="Pires J.C."/>
            <person name="Barker G."/>
            <person name="Moore J."/>
            <person name="Walley P.G."/>
            <person name="Manoli S."/>
            <person name="Batley J."/>
            <person name="Edwards D."/>
            <person name="Nelson M.N."/>
            <person name="Wang X."/>
            <person name="Paterson A.H."/>
            <person name="King G."/>
            <person name="Bancroft I."/>
            <person name="Chalhoub B."/>
            <person name="Sharpe A.G."/>
        </authorList>
    </citation>
    <scope>NUCLEOTIDE SEQUENCE</scope>
    <source>
        <strain evidence="1 2">cv. TO1000</strain>
    </source>
</reference>
<dbReference type="EnsemblPlants" id="Bo4g045560.1">
    <property type="protein sequence ID" value="Bo4g045560.1"/>
    <property type="gene ID" value="Bo4g045560"/>
</dbReference>
<dbReference type="HOGENOM" id="CLU_012390_1_3_1"/>
<evidence type="ECO:0000313" key="1">
    <source>
        <dbReference type="EnsemblPlants" id="Bo4g045560.1"/>
    </source>
</evidence>
<dbReference type="PANTHER" id="PTHR47150:SF5">
    <property type="entry name" value="OS07G0546750 PROTEIN"/>
    <property type="match status" value="1"/>
</dbReference>